<evidence type="ECO:0000259" key="10">
    <source>
        <dbReference type="PROSITE" id="PS51713"/>
    </source>
</evidence>
<evidence type="ECO:0000256" key="5">
    <source>
        <dbReference type="ARBA" id="ARBA00023134"/>
    </source>
</evidence>
<feature type="binding site" evidence="6">
    <location>
        <begin position="58"/>
        <end position="62"/>
    </location>
    <ligand>
        <name>GTP</name>
        <dbReference type="ChEBI" id="CHEBI:37565"/>
    </ligand>
</feature>
<keyword evidence="6" id="KW-0699">rRNA-binding</keyword>
<dbReference type="KEGG" id="mmn:midi_01060"/>
<feature type="region of interest" description="G2" evidence="7">
    <location>
        <begin position="37"/>
        <end position="41"/>
    </location>
</feature>
<dbReference type="OrthoDB" id="9805918at2"/>
<dbReference type="PROSITE" id="PS51713">
    <property type="entry name" value="G_ERA"/>
    <property type="match status" value="1"/>
</dbReference>
<dbReference type="CDD" id="cd22534">
    <property type="entry name" value="KH-II_Era"/>
    <property type="match status" value="1"/>
</dbReference>
<feature type="region of interest" description="G4" evidence="7">
    <location>
        <begin position="120"/>
        <end position="123"/>
    </location>
</feature>
<dbReference type="PANTHER" id="PTHR42698:SF1">
    <property type="entry name" value="GTPASE ERA, MITOCHONDRIAL"/>
    <property type="match status" value="1"/>
</dbReference>
<dbReference type="InterPro" id="IPR006073">
    <property type="entry name" value="GTP-bd"/>
</dbReference>
<dbReference type="GO" id="GO:0003924">
    <property type="term" value="F:GTPase activity"/>
    <property type="evidence" value="ECO:0007669"/>
    <property type="project" value="UniProtKB-UniRule"/>
</dbReference>
<dbReference type="NCBIfam" id="TIGR00436">
    <property type="entry name" value="era"/>
    <property type="match status" value="1"/>
</dbReference>
<comment type="subunit">
    <text evidence="6">Monomer.</text>
</comment>
<keyword evidence="6" id="KW-0472">Membrane</keyword>
<dbReference type="InterPro" id="IPR027417">
    <property type="entry name" value="P-loop_NTPase"/>
</dbReference>
<keyword evidence="6" id="KW-1003">Cell membrane</keyword>
<dbReference type="PROSITE" id="PS50823">
    <property type="entry name" value="KH_TYPE_2"/>
    <property type="match status" value="1"/>
</dbReference>
<dbReference type="GO" id="GO:0005737">
    <property type="term" value="C:cytoplasm"/>
    <property type="evidence" value="ECO:0007669"/>
    <property type="project" value="UniProtKB-UniRule"/>
</dbReference>
<name>F7XTX8_MIDMI</name>
<dbReference type="InterPro" id="IPR004044">
    <property type="entry name" value="KH_dom_type_2"/>
</dbReference>
<protein>
    <recommendedName>
        <fullName evidence="2 6">GTPase Era</fullName>
    </recommendedName>
</protein>
<reference evidence="11 12" key="1">
    <citation type="journal article" date="2011" name="Mol. Biol. Evol.">
        <title>Phylogenomic evidence for the presence of a flagellum and cbb3 oxidase in the free-living mitochondrial ancestor.</title>
        <authorList>
            <person name="Sassera D."/>
            <person name="Lo N."/>
            <person name="Epis S."/>
            <person name="D'Auria G."/>
            <person name="Montagna M."/>
            <person name="Comandatore F."/>
            <person name="Horner D."/>
            <person name="Pereto J."/>
            <person name="Luciano A.M."/>
            <person name="Franciosi F."/>
            <person name="Ferri E."/>
            <person name="Crotti E."/>
            <person name="Bazzocchi C."/>
            <person name="Daffonchio D."/>
            <person name="Sacchi L."/>
            <person name="Moya A."/>
            <person name="Latorre A."/>
            <person name="Bandi C."/>
        </authorList>
    </citation>
    <scope>NUCLEOTIDE SEQUENCE [LARGE SCALE GENOMIC DNA]</scope>
    <source>
        <strain evidence="11 12">IricVA</strain>
    </source>
</reference>
<evidence type="ECO:0000256" key="6">
    <source>
        <dbReference type="HAMAP-Rule" id="MF_00367"/>
    </source>
</evidence>
<proteinExistence type="inferred from homology"/>
<dbReference type="InterPro" id="IPR005225">
    <property type="entry name" value="Small_GTP-bd"/>
</dbReference>
<evidence type="ECO:0000313" key="11">
    <source>
        <dbReference type="EMBL" id="AEI89337.1"/>
    </source>
</evidence>
<dbReference type="Proteomes" id="UP000006639">
    <property type="component" value="Chromosome"/>
</dbReference>
<dbReference type="STRING" id="696127.midi_01060"/>
<keyword evidence="5 6" id="KW-0342">GTP-binding</keyword>
<dbReference type="PRINTS" id="PR00326">
    <property type="entry name" value="GTP1OBG"/>
</dbReference>
<keyword evidence="3 6" id="KW-0547">Nucleotide-binding</keyword>
<dbReference type="SUPFAM" id="SSF54814">
    <property type="entry name" value="Prokaryotic type KH domain (KH-domain type II)"/>
    <property type="match status" value="1"/>
</dbReference>
<dbReference type="EMBL" id="CP002130">
    <property type="protein sequence ID" value="AEI89337.1"/>
    <property type="molecule type" value="Genomic_DNA"/>
</dbReference>
<dbReference type="AlphaFoldDB" id="F7XTX8"/>
<dbReference type="InterPro" id="IPR015946">
    <property type="entry name" value="KH_dom-like_a/b"/>
</dbReference>
<feature type="region of interest" description="G1" evidence="7">
    <location>
        <begin position="11"/>
        <end position="18"/>
    </location>
</feature>
<evidence type="ECO:0000259" key="9">
    <source>
        <dbReference type="PROSITE" id="PS50823"/>
    </source>
</evidence>
<dbReference type="GO" id="GO:0043024">
    <property type="term" value="F:ribosomal small subunit binding"/>
    <property type="evidence" value="ECO:0007669"/>
    <property type="project" value="TreeGrafter"/>
</dbReference>
<comment type="function">
    <text evidence="6">An essential GTPase that binds both GDP and GTP, with rapid nucleotide exchange. Plays a role in 16S rRNA processing and 30S ribosomal subunit biogenesis and possibly also in cell cycle regulation and energy metabolism.</text>
</comment>
<comment type="similarity">
    <text evidence="1 6 7 8">Belongs to the TRAFAC class TrmE-Era-EngA-EngB-Septin-like GTPase superfamily. Era GTPase family.</text>
</comment>
<feature type="region of interest" description="G3" evidence="7">
    <location>
        <begin position="58"/>
        <end position="61"/>
    </location>
</feature>
<dbReference type="GO" id="GO:0000028">
    <property type="term" value="P:ribosomal small subunit assembly"/>
    <property type="evidence" value="ECO:0007669"/>
    <property type="project" value="TreeGrafter"/>
</dbReference>
<gene>
    <name evidence="6" type="primary">era</name>
    <name evidence="11" type="ordered locus">midi_01060</name>
</gene>
<feature type="region of interest" description="G5" evidence="7">
    <location>
        <begin position="150"/>
        <end position="152"/>
    </location>
</feature>
<dbReference type="InterPro" id="IPR005662">
    <property type="entry name" value="GTPase_Era-like"/>
</dbReference>
<keyword evidence="6" id="KW-0963">Cytoplasm</keyword>
<organism evidence="11 12">
    <name type="scientific">Midichloria mitochondrii (strain IricVA)</name>
    <dbReference type="NCBI Taxonomy" id="696127"/>
    <lineage>
        <taxon>Bacteria</taxon>
        <taxon>Pseudomonadati</taxon>
        <taxon>Pseudomonadota</taxon>
        <taxon>Alphaproteobacteria</taxon>
        <taxon>Rickettsiales</taxon>
        <taxon>Candidatus Midichloriaceae</taxon>
        <taxon>Candidatus Midichloria</taxon>
    </lineage>
</organism>
<evidence type="ECO:0000256" key="8">
    <source>
        <dbReference type="RuleBase" id="RU003761"/>
    </source>
</evidence>
<dbReference type="InterPro" id="IPR030388">
    <property type="entry name" value="G_ERA_dom"/>
</dbReference>
<dbReference type="Gene3D" id="3.30.300.20">
    <property type="match status" value="1"/>
</dbReference>
<dbReference type="GO" id="GO:0070181">
    <property type="term" value="F:small ribosomal subunit rRNA binding"/>
    <property type="evidence" value="ECO:0007669"/>
    <property type="project" value="UniProtKB-UniRule"/>
</dbReference>
<keyword evidence="4 6" id="KW-0694">RNA-binding</keyword>
<evidence type="ECO:0000256" key="4">
    <source>
        <dbReference type="ARBA" id="ARBA00022884"/>
    </source>
</evidence>
<dbReference type="HAMAP" id="MF_00367">
    <property type="entry name" value="GTPase_Era"/>
    <property type="match status" value="1"/>
</dbReference>
<dbReference type="Gene3D" id="3.40.50.300">
    <property type="entry name" value="P-loop containing nucleotide triphosphate hydrolases"/>
    <property type="match status" value="1"/>
</dbReference>
<dbReference type="SUPFAM" id="SSF52540">
    <property type="entry name" value="P-loop containing nucleoside triphosphate hydrolases"/>
    <property type="match status" value="1"/>
</dbReference>
<evidence type="ECO:0000256" key="1">
    <source>
        <dbReference type="ARBA" id="ARBA00007921"/>
    </source>
</evidence>
<feature type="domain" description="Era-type G" evidence="10">
    <location>
        <begin position="3"/>
        <end position="171"/>
    </location>
</feature>
<dbReference type="RefSeq" id="WP_013951531.1">
    <property type="nucleotide sequence ID" value="NC_015722.1"/>
</dbReference>
<dbReference type="InterPro" id="IPR009019">
    <property type="entry name" value="KH_sf_prok-type"/>
</dbReference>
<feature type="binding site" evidence="6">
    <location>
        <begin position="11"/>
        <end position="18"/>
    </location>
    <ligand>
        <name>GTP</name>
        <dbReference type="ChEBI" id="CHEBI:37565"/>
    </ligand>
</feature>
<dbReference type="Pfam" id="PF01926">
    <property type="entry name" value="MMR_HSR1"/>
    <property type="match status" value="1"/>
</dbReference>
<feature type="domain" description="KH type-2" evidence="9">
    <location>
        <begin position="202"/>
        <end position="279"/>
    </location>
</feature>
<dbReference type="Pfam" id="PF07650">
    <property type="entry name" value="KH_2"/>
    <property type="match status" value="1"/>
</dbReference>
<keyword evidence="12" id="KW-1185">Reference proteome</keyword>
<feature type="binding site" evidence="6">
    <location>
        <begin position="120"/>
        <end position="123"/>
    </location>
    <ligand>
        <name>GTP</name>
        <dbReference type="ChEBI" id="CHEBI:37565"/>
    </ligand>
</feature>
<dbReference type="PANTHER" id="PTHR42698">
    <property type="entry name" value="GTPASE ERA"/>
    <property type="match status" value="1"/>
</dbReference>
<dbReference type="GO" id="GO:0005525">
    <property type="term" value="F:GTP binding"/>
    <property type="evidence" value="ECO:0007669"/>
    <property type="project" value="UniProtKB-UniRule"/>
</dbReference>
<evidence type="ECO:0000256" key="7">
    <source>
        <dbReference type="PROSITE-ProRule" id="PRU01050"/>
    </source>
</evidence>
<sequence>MQKTLVIALAGCPNAGKSTLINKIVGQKIAIVTSKCQTTRFNTKGITNIDDTQLVFIDTPGLFKPSRPLEKSIVKQANLGLEEADLICFIVDATFAKKQDFSSILKQLQTLKKPIILLLNKVDALKIKSELLQLSQDMNRLYDFDSTFMISAKKGTGINEVLNYIQARAIEGPWLFDQDIASHITDRNLAEEITREALYYALGAELPYALEVQTELWEDKEDSSVKINQVIHILKASQKKIILGTRGQKLKSIGQRAREQIAKILERNVHLFLYVKVKPDWIERSVAGFGN</sequence>
<dbReference type="NCBIfam" id="TIGR00231">
    <property type="entry name" value="small_GTP"/>
    <property type="match status" value="1"/>
</dbReference>
<evidence type="ECO:0000313" key="12">
    <source>
        <dbReference type="Proteomes" id="UP000006639"/>
    </source>
</evidence>
<dbReference type="CDD" id="cd04163">
    <property type="entry name" value="Era"/>
    <property type="match status" value="1"/>
</dbReference>
<dbReference type="GO" id="GO:0005886">
    <property type="term" value="C:plasma membrane"/>
    <property type="evidence" value="ECO:0007669"/>
    <property type="project" value="UniProtKB-UniRule"/>
</dbReference>
<keyword evidence="6" id="KW-0690">Ribosome biogenesis</keyword>
<accession>F7XTX8</accession>
<evidence type="ECO:0000256" key="3">
    <source>
        <dbReference type="ARBA" id="ARBA00022741"/>
    </source>
</evidence>
<evidence type="ECO:0000256" key="2">
    <source>
        <dbReference type="ARBA" id="ARBA00020484"/>
    </source>
</evidence>
<dbReference type="HOGENOM" id="CLU_038009_1_1_5"/>
<dbReference type="NCBIfam" id="NF000908">
    <property type="entry name" value="PRK00089.1"/>
    <property type="match status" value="1"/>
</dbReference>